<evidence type="ECO:0000256" key="5">
    <source>
        <dbReference type="ARBA" id="ARBA00022723"/>
    </source>
</evidence>
<keyword evidence="8" id="KW-0456">Lyase</keyword>
<accession>A0ABD3NR45</accession>
<name>A0ABD3NR45_9STRA</name>
<dbReference type="SUPFAM" id="SSF55620">
    <property type="entry name" value="Tetrahydrobiopterin biosynthesis enzymes-like"/>
    <property type="match status" value="1"/>
</dbReference>
<gene>
    <name evidence="10" type="ORF">ACHAW5_004987</name>
</gene>
<dbReference type="InterPro" id="IPR007115">
    <property type="entry name" value="6-PTP_synth/QueD"/>
</dbReference>
<dbReference type="PANTHER" id="PTHR12589:SF7">
    <property type="entry name" value="6-PYRUVOYL TETRAHYDROBIOPTERIN SYNTHASE"/>
    <property type="match status" value="1"/>
</dbReference>
<dbReference type="Gene3D" id="3.30.479.10">
    <property type="entry name" value="6-pyruvoyl tetrahydropterin synthase/QueD"/>
    <property type="match status" value="2"/>
</dbReference>
<evidence type="ECO:0000256" key="7">
    <source>
        <dbReference type="ARBA" id="ARBA00023007"/>
    </source>
</evidence>
<keyword evidence="11" id="KW-1185">Reference proteome</keyword>
<sequence>MTPSSSSSSSSYSPASNNNNNNNSNNNGGAYFEIYVSKDTFKFNASHFVAYPGFRERLHGHNYRASVRLVGGTHDGKVGGDGYVVDFGCVKEAVKEVCKGMNEHFIVPMLSDVLDIEVEEEEEEEEEDDDEERRGEEEMAAAAAAEEEEEDGSRAKKRKRGRPTEKATTTTTTTTKAGGGGGSVTIVCEDGTKFVFPRRDCLLLPLMHTTAEELAVYLYGKILSRLNAAYLAERGVSIMEVTVSEMPGQEAVFRRAIPRGGGGQAAGGGEEEEGGGDPFDVAAYVRGGGIPVMPCATDTENGARRRHR</sequence>
<dbReference type="PANTHER" id="PTHR12589">
    <property type="entry name" value="PYRUVOYL TETRAHYDROBIOPTERIN SYNTHASE"/>
    <property type="match status" value="1"/>
</dbReference>
<feature type="compositionally biased region" description="Low complexity" evidence="9">
    <location>
        <begin position="166"/>
        <end position="176"/>
    </location>
</feature>
<reference evidence="10 11" key="1">
    <citation type="submission" date="2024-10" db="EMBL/GenBank/DDBJ databases">
        <title>Updated reference genomes for cyclostephanoid diatoms.</title>
        <authorList>
            <person name="Roberts W.R."/>
            <person name="Alverson A.J."/>
        </authorList>
    </citation>
    <scope>NUCLEOTIDE SEQUENCE [LARGE SCALE GENOMIC DNA]</scope>
    <source>
        <strain evidence="10 11">AJA276-08</strain>
    </source>
</reference>
<protein>
    <recommendedName>
        <fullName evidence="4">6-pyruvoyltetrahydropterin synthase</fullName>
        <ecNumber evidence="4">4.2.3.12</ecNumber>
    </recommendedName>
</protein>
<feature type="region of interest" description="Disordered" evidence="9">
    <location>
        <begin position="1"/>
        <end position="25"/>
    </location>
</feature>
<dbReference type="Pfam" id="PF01242">
    <property type="entry name" value="PTPS"/>
    <property type="match status" value="1"/>
</dbReference>
<evidence type="ECO:0000256" key="4">
    <source>
        <dbReference type="ARBA" id="ARBA00013100"/>
    </source>
</evidence>
<dbReference type="EMBL" id="JALLAZ020001267">
    <property type="protein sequence ID" value="KAL3777764.1"/>
    <property type="molecule type" value="Genomic_DNA"/>
</dbReference>
<evidence type="ECO:0000256" key="8">
    <source>
        <dbReference type="ARBA" id="ARBA00023239"/>
    </source>
</evidence>
<comment type="pathway">
    <text evidence="2">Cofactor biosynthesis; tetrahydrobiopterin biosynthesis; tetrahydrobiopterin from 7,8-dihydroneopterin triphosphate: step 1/3.</text>
</comment>
<evidence type="ECO:0000313" key="10">
    <source>
        <dbReference type="EMBL" id="KAL3777764.1"/>
    </source>
</evidence>
<comment type="caution">
    <text evidence="10">The sequence shown here is derived from an EMBL/GenBank/DDBJ whole genome shotgun (WGS) entry which is preliminary data.</text>
</comment>
<dbReference type="EC" id="4.2.3.12" evidence="4"/>
<proteinExistence type="inferred from homology"/>
<feature type="region of interest" description="Disordered" evidence="9">
    <location>
        <begin position="258"/>
        <end position="277"/>
    </location>
</feature>
<evidence type="ECO:0000256" key="2">
    <source>
        <dbReference type="ARBA" id="ARBA00005126"/>
    </source>
</evidence>
<feature type="compositionally biased region" description="Gly residues" evidence="9">
    <location>
        <begin position="259"/>
        <end position="268"/>
    </location>
</feature>
<organism evidence="10 11">
    <name type="scientific">Stephanodiscus triporus</name>
    <dbReference type="NCBI Taxonomy" id="2934178"/>
    <lineage>
        <taxon>Eukaryota</taxon>
        <taxon>Sar</taxon>
        <taxon>Stramenopiles</taxon>
        <taxon>Ochrophyta</taxon>
        <taxon>Bacillariophyta</taxon>
        <taxon>Coscinodiscophyceae</taxon>
        <taxon>Thalassiosirophycidae</taxon>
        <taxon>Stephanodiscales</taxon>
        <taxon>Stephanodiscaceae</taxon>
        <taxon>Stephanodiscus</taxon>
    </lineage>
</organism>
<keyword evidence="5" id="KW-0479">Metal-binding</keyword>
<evidence type="ECO:0000313" key="11">
    <source>
        <dbReference type="Proteomes" id="UP001530315"/>
    </source>
</evidence>
<evidence type="ECO:0000256" key="1">
    <source>
        <dbReference type="ARBA" id="ARBA00001947"/>
    </source>
</evidence>
<evidence type="ECO:0000256" key="3">
    <source>
        <dbReference type="ARBA" id="ARBA00009164"/>
    </source>
</evidence>
<dbReference type="InterPro" id="IPR038418">
    <property type="entry name" value="6-PTP_synth/QueD_sf"/>
</dbReference>
<evidence type="ECO:0000256" key="6">
    <source>
        <dbReference type="ARBA" id="ARBA00022833"/>
    </source>
</evidence>
<feature type="region of interest" description="Disordered" evidence="9">
    <location>
        <begin position="118"/>
        <end position="178"/>
    </location>
</feature>
<dbReference type="AlphaFoldDB" id="A0ABD3NR45"/>
<dbReference type="GO" id="GO:0006729">
    <property type="term" value="P:tetrahydrobiopterin biosynthetic process"/>
    <property type="evidence" value="ECO:0007669"/>
    <property type="project" value="UniProtKB-KW"/>
</dbReference>
<dbReference type="GO" id="GO:0003874">
    <property type="term" value="F:6-pyruvoyltetrahydropterin synthase activity"/>
    <property type="evidence" value="ECO:0007669"/>
    <property type="project" value="UniProtKB-EC"/>
</dbReference>
<keyword evidence="6" id="KW-0862">Zinc</keyword>
<dbReference type="Proteomes" id="UP001530315">
    <property type="component" value="Unassembled WGS sequence"/>
</dbReference>
<comment type="similarity">
    <text evidence="3">Belongs to the PTPS family.</text>
</comment>
<feature type="compositionally biased region" description="Acidic residues" evidence="9">
    <location>
        <begin position="118"/>
        <end position="131"/>
    </location>
</feature>
<keyword evidence="7" id="KW-0783">Tetrahydrobiopterin biosynthesis</keyword>
<evidence type="ECO:0000256" key="9">
    <source>
        <dbReference type="SAM" id="MobiDB-lite"/>
    </source>
</evidence>
<comment type="cofactor">
    <cofactor evidence="1">
        <name>Zn(2+)</name>
        <dbReference type="ChEBI" id="CHEBI:29105"/>
    </cofactor>
</comment>
<dbReference type="GO" id="GO:0046872">
    <property type="term" value="F:metal ion binding"/>
    <property type="evidence" value="ECO:0007669"/>
    <property type="project" value="UniProtKB-KW"/>
</dbReference>